<dbReference type="CDD" id="cd16831">
    <property type="entry name" value="HemS-like_C"/>
    <property type="match status" value="1"/>
</dbReference>
<organism evidence="2 3">
    <name type="scientific">Methylophilus flavus</name>
    <dbReference type="NCBI Taxonomy" id="640084"/>
    <lineage>
        <taxon>Bacteria</taxon>
        <taxon>Pseudomonadati</taxon>
        <taxon>Pseudomonadota</taxon>
        <taxon>Betaproteobacteria</taxon>
        <taxon>Nitrosomonadales</taxon>
        <taxon>Methylophilaceae</taxon>
        <taxon>Methylophilus</taxon>
    </lineage>
</organism>
<comment type="caution">
    <text evidence="2">The sequence shown here is derived from an EMBL/GenBank/DDBJ whole genome shotgun (WGS) entry which is preliminary data.</text>
</comment>
<accession>A0ABW3PBZ4</accession>
<dbReference type="Gene3D" id="3.40.1570.10">
    <property type="entry name" value="HemS/ChuS/ChuX like domains"/>
    <property type="match status" value="2"/>
</dbReference>
<feature type="domain" description="Haemin-degrading HemS/ChuX" evidence="1">
    <location>
        <begin position="31"/>
        <end position="164"/>
    </location>
</feature>
<proteinExistence type="predicted"/>
<dbReference type="Pfam" id="PF05171">
    <property type="entry name" value="HemS"/>
    <property type="match status" value="2"/>
</dbReference>
<evidence type="ECO:0000259" key="1">
    <source>
        <dbReference type="Pfam" id="PF05171"/>
    </source>
</evidence>
<keyword evidence="3" id="KW-1185">Reference proteome</keyword>
<dbReference type="CDD" id="cd16830">
    <property type="entry name" value="HemS-like_N"/>
    <property type="match status" value="1"/>
</dbReference>
<evidence type="ECO:0000313" key="3">
    <source>
        <dbReference type="Proteomes" id="UP001597206"/>
    </source>
</evidence>
<gene>
    <name evidence="2" type="ORF">ACFQ2T_11750</name>
</gene>
<reference evidence="3" key="1">
    <citation type="journal article" date="2019" name="Int. J. Syst. Evol. Microbiol.">
        <title>The Global Catalogue of Microorganisms (GCM) 10K type strain sequencing project: providing services to taxonomists for standard genome sequencing and annotation.</title>
        <authorList>
            <consortium name="The Broad Institute Genomics Platform"/>
            <consortium name="The Broad Institute Genome Sequencing Center for Infectious Disease"/>
            <person name="Wu L."/>
            <person name="Ma J."/>
        </authorList>
    </citation>
    <scope>NUCLEOTIDE SEQUENCE [LARGE SCALE GENOMIC DNA]</scope>
    <source>
        <strain evidence="3">CCUG 58411</strain>
    </source>
</reference>
<dbReference type="InterPro" id="IPR007845">
    <property type="entry name" value="HemS/ChuX_dom"/>
</dbReference>
<dbReference type="Proteomes" id="UP001597206">
    <property type="component" value="Unassembled WGS sequence"/>
</dbReference>
<sequence>MSKSLATIREQFGIERQAGKRHRDIAEKLQISEGALIAAHAGLQEEASLLKATQLQTDWPTLIKSLEPLGEVMALTRNISCVHEKTGVYKNVSDTGHVGLVLGGDIDLRAFYSHWAHGFAVSEMVDNGVQQSLQFFDAQGTAIHKAFLKPQSDVEAYKTFVKHFADENQEPGITTEPAPPLPVDKADSEIDVTGFQAAWRALQDTHDFFGLLKQYGVSRLQSMRLAEKQYVQQVNQQSARKVLEAAANEGVALMIFVANPGMVQIHSGIVKKVAVMGPWLNVLDPGFNLHLREDHIASAWVVRKPTVDGLVTALELFDADGNVIAMFFGERKPGKPELAEWRALVETLLEDHEPCLN</sequence>
<dbReference type="RefSeq" id="WP_379034630.1">
    <property type="nucleotide sequence ID" value="NZ_JBHTLN010000002.1"/>
</dbReference>
<feature type="domain" description="Haemin-degrading HemS/ChuX" evidence="1">
    <location>
        <begin position="216"/>
        <end position="348"/>
    </location>
</feature>
<evidence type="ECO:0000313" key="2">
    <source>
        <dbReference type="EMBL" id="MFD1123183.1"/>
    </source>
</evidence>
<dbReference type="InterPro" id="IPR053733">
    <property type="entry name" value="Heme_Transport_Util_sf"/>
</dbReference>
<dbReference type="SUPFAM" id="SSF144064">
    <property type="entry name" value="Heme iron utilization protein-like"/>
    <property type="match status" value="1"/>
</dbReference>
<dbReference type="EMBL" id="JBHTLN010000002">
    <property type="protein sequence ID" value="MFD1123183.1"/>
    <property type="molecule type" value="Genomic_DNA"/>
</dbReference>
<name>A0ABW3PBZ4_9PROT</name>
<protein>
    <submittedName>
        <fullName evidence="2">Hemin-degrading factor</fullName>
    </submittedName>
</protein>